<organism evidence="3 4">
    <name type="scientific">Canna indica</name>
    <name type="common">Indian-shot</name>
    <dbReference type="NCBI Taxonomy" id="4628"/>
    <lineage>
        <taxon>Eukaryota</taxon>
        <taxon>Viridiplantae</taxon>
        <taxon>Streptophyta</taxon>
        <taxon>Embryophyta</taxon>
        <taxon>Tracheophyta</taxon>
        <taxon>Spermatophyta</taxon>
        <taxon>Magnoliopsida</taxon>
        <taxon>Liliopsida</taxon>
        <taxon>Zingiberales</taxon>
        <taxon>Cannaceae</taxon>
        <taxon>Canna</taxon>
    </lineage>
</organism>
<keyword evidence="4" id="KW-1185">Reference proteome</keyword>
<evidence type="ECO:0000313" key="3">
    <source>
        <dbReference type="EMBL" id="WOL08274.1"/>
    </source>
</evidence>
<dbReference type="EMBL" id="CP136894">
    <property type="protein sequence ID" value="WOL08274.1"/>
    <property type="molecule type" value="Genomic_DNA"/>
</dbReference>
<reference evidence="3 4" key="1">
    <citation type="submission" date="2023-10" db="EMBL/GenBank/DDBJ databases">
        <title>Chromosome-scale genome assembly provides insights into flower coloration mechanisms of Canna indica.</title>
        <authorList>
            <person name="Li C."/>
        </authorList>
    </citation>
    <scope>NUCLEOTIDE SEQUENCE [LARGE SCALE GENOMIC DNA]</scope>
    <source>
        <tissue evidence="3">Flower</tissue>
    </source>
</reference>
<evidence type="ECO:0000259" key="2">
    <source>
        <dbReference type="Pfam" id="PF05678"/>
    </source>
</evidence>
<dbReference type="PANTHER" id="PTHR34777">
    <property type="entry name" value="VQ MOTIF-CONTAINING PROTEIN 10"/>
    <property type="match status" value="1"/>
</dbReference>
<protein>
    <submittedName>
        <fullName evidence="3">VQ motif-containing protein 10</fullName>
    </submittedName>
</protein>
<dbReference type="AlphaFoldDB" id="A0AAQ3KG76"/>
<evidence type="ECO:0000256" key="1">
    <source>
        <dbReference type="SAM" id="MobiDB-lite"/>
    </source>
</evidence>
<name>A0AAQ3KG76_9LILI</name>
<feature type="domain" description="VQ" evidence="2">
    <location>
        <begin position="22"/>
        <end position="46"/>
    </location>
</feature>
<proteinExistence type="predicted"/>
<gene>
    <name evidence="3" type="ORF">Cni_G17027</name>
</gene>
<dbReference type="Pfam" id="PF05678">
    <property type="entry name" value="VQ"/>
    <property type="match status" value="1"/>
</dbReference>
<dbReference type="InterPro" id="IPR039608">
    <property type="entry name" value="VQ_1/10"/>
</dbReference>
<feature type="compositionally biased region" description="Low complexity" evidence="1">
    <location>
        <begin position="81"/>
        <end position="92"/>
    </location>
</feature>
<dbReference type="PANTHER" id="PTHR34777:SF1">
    <property type="entry name" value="VQ MOTIF-CONTAINING PROTEIN 10"/>
    <property type="match status" value="1"/>
</dbReference>
<accession>A0AAQ3KG76</accession>
<feature type="region of interest" description="Disordered" evidence="1">
    <location>
        <begin position="54"/>
        <end position="92"/>
    </location>
</feature>
<dbReference type="Proteomes" id="UP001327560">
    <property type="component" value="Chromosome 5"/>
</dbReference>
<dbReference type="InterPro" id="IPR008889">
    <property type="entry name" value="VQ"/>
</dbReference>
<sequence length="107" mass="10659">MSSDVGGGGGGGKLPTKVKVIVTKFVEADAEQFKSVVQRLTGKDSTAVVTVAAEPSGIEENLQPAAPPDGGGGGGARKRPVAAGEAEGSAAGLLPNSLDELFELLRD</sequence>
<evidence type="ECO:0000313" key="4">
    <source>
        <dbReference type="Proteomes" id="UP001327560"/>
    </source>
</evidence>